<keyword evidence="1" id="KW-0732">Signal</keyword>
<gene>
    <name evidence="2" type="ORF">IAB75_03965</name>
</gene>
<dbReference type="Proteomes" id="UP000725002">
    <property type="component" value="Unassembled WGS sequence"/>
</dbReference>
<dbReference type="Gene3D" id="2.40.160.60">
    <property type="entry name" value="Outer membrane protein transport protein (OMPP1/FadL/TodX)"/>
    <property type="match status" value="1"/>
</dbReference>
<accession>A0A940DQQ9</accession>
<organism evidence="2 3">
    <name type="scientific">Candidatus Cryptobacteroides avicola</name>
    <dbReference type="NCBI Taxonomy" id="2840757"/>
    <lineage>
        <taxon>Bacteria</taxon>
        <taxon>Pseudomonadati</taxon>
        <taxon>Bacteroidota</taxon>
        <taxon>Bacteroidia</taxon>
        <taxon>Bacteroidales</taxon>
        <taxon>Candidatus Cryptobacteroides</taxon>
    </lineage>
</organism>
<proteinExistence type="predicted"/>
<sequence>MKAVVKYVLMAFTAFLSANASYGQRISVSTDLLGYLDFATLNAEASYAVSRHWSVAASVRYNPWTFNKDKPGKQLQDRQQSYAAGARYWLWHTYSGWWFSGKLQYQEYNTGGLPDPSTEEGDRFGIGAGAGYTYMLHPHLNIEFGIGLWGGYGRYVYYSCPSCGLTTEKGEGAFLLPNDVMISLSYVF</sequence>
<protein>
    <submittedName>
        <fullName evidence="2">DUF3575 domain-containing protein</fullName>
    </submittedName>
</protein>
<feature type="signal peptide" evidence="1">
    <location>
        <begin position="1"/>
        <end position="20"/>
    </location>
</feature>
<reference evidence="2" key="1">
    <citation type="submission" date="2020-10" db="EMBL/GenBank/DDBJ databases">
        <authorList>
            <person name="Gilroy R."/>
        </authorList>
    </citation>
    <scope>NUCLEOTIDE SEQUENCE</scope>
    <source>
        <strain evidence="2">G3-8215</strain>
    </source>
</reference>
<evidence type="ECO:0000256" key="1">
    <source>
        <dbReference type="SAM" id="SignalP"/>
    </source>
</evidence>
<evidence type="ECO:0000313" key="2">
    <source>
        <dbReference type="EMBL" id="MBO8483254.1"/>
    </source>
</evidence>
<feature type="chain" id="PRO_5037605154" evidence="1">
    <location>
        <begin position="21"/>
        <end position="188"/>
    </location>
</feature>
<dbReference type="EMBL" id="JADILV010000024">
    <property type="protein sequence ID" value="MBO8483254.1"/>
    <property type="molecule type" value="Genomic_DNA"/>
</dbReference>
<dbReference type="AlphaFoldDB" id="A0A940DQQ9"/>
<dbReference type="InterPro" id="IPR021958">
    <property type="entry name" value="DUF3575"/>
</dbReference>
<evidence type="ECO:0000313" key="3">
    <source>
        <dbReference type="Proteomes" id="UP000725002"/>
    </source>
</evidence>
<reference evidence="2" key="2">
    <citation type="journal article" date="2021" name="PeerJ">
        <title>Extensive microbial diversity within the chicken gut microbiome revealed by metagenomics and culture.</title>
        <authorList>
            <person name="Gilroy R."/>
            <person name="Ravi A."/>
            <person name="Getino M."/>
            <person name="Pursley I."/>
            <person name="Horton D.L."/>
            <person name="Alikhan N.F."/>
            <person name="Baker D."/>
            <person name="Gharbi K."/>
            <person name="Hall N."/>
            <person name="Watson M."/>
            <person name="Adriaenssens E.M."/>
            <person name="Foster-Nyarko E."/>
            <person name="Jarju S."/>
            <person name="Secka A."/>
            <person name="Antonio M."/>
            <person name="Oren A."/>
            <person name="Chaudhuri R.R."/>
            <person name="La Ragione R."/>
            <person name="Hildebrand F."/>
            <person name="Pallen M.J."/>
        </authorList>
    </citation>
    <scope>NUCLEOTIDE SEQUENCE</scope>
    <source>
        <strain evidence="2">G3-8215</strain>
    </source>
</reference>
<dbReference type="Pfam" id="PF12099">
    <property type="entry name" value="DUF3575"/>
    <property type="match status" value="1"/>
</dbReference>
<comment type="caution">
    <text evidence="2">The sequence shown here is derived from an EMBL/GenBank/DDBJ whole genome shotgun (WGS) entry which is preliminary data.</text>
</comment>
<name>A0A940DQQ9_9BACT</name>